<feature type="region of interest" description="Disordered" evidence="1">
    <location>
        <begin position="104"/>
        <end position="128"/>
    </location>
</feature>
<dbReference type="PANTHER" id="PTHR33053:SF24">
    <property type="entry name" value="TRANSPOSASE DOMAIN-CONTAINING PROTEIN"/>
    <property type="match status" value="1"/>
</dbReference>
<sequence length="759" mass="86523">MMDNKQHRKPYHLLSKAGKWKRLKTQRESGVSTEGSSSSSHDEHSSNLSESETSHLESHFPAEIPPSSPILVFPTEEIQVDSLSDMAQNEIPVSEEPLDFNLNFLYGSDDSEDESEDDSEDSSDDALHRDLREKSATNSLFNVDCTSDEFDATKLSPDVLKTVRFLRHWALTDNVSHSTLSKLCKGLKTVHPQCFAGLPTDARTILKTPRISNLNITTVPPGEYFHVGLKVQINLALSLLSQPVSYIYTLFNVDGLPLFKSSKGELWPILMEVKSSPQLKNKVFPIGIYFGDGKPHDLNLFLTPFLNELMDVLQNGIIFDHRKILVQLLGFCCDAPAKAFILGTIAHTGFSSCTRCTVTGETFENRRIFPKLNCAPRTDADFRNRSDPHYQPVDRSTPLIALPQLDFVKSFILDYMHLICLGVVRTILSLWAFGPRPFLLPIQTRMTLSEALVNLKTYMPSEFVRKPRELNSLPRWKATELRSFVLYLAPIVLKQSLLPRRQYFHFVSLHVAMTLLLNSRFCASQSNRQYARELLIHFVSITPELYSPKLLTHNFHNLVHLVDDADHFSCFIDDFSLNDISSFPFENFLQIFKKLVRGKAKPLQQISRRIIELFSLGHIKDMYLQPLSHTFPCFKTPHHDGPLLPCCREPQFKTITFQHFKISVNSADDCCCVQNGDVIVVENIAFSETLSADVIIGRKYLHKTDFFSEPLCPSSDLNIFKVKNLSDREMWRVADITFKFVRLPFEEEFVVFPLLHTDG</sequence>
<proteinExistence type="predicted"/>
<dbReference type="EMBL" id="GEZM01018368">
    <property type="protein sequence ID" value="JAV90314.1"/>
    <property type="molecule type" value="Transcribed_RNA"/>
</dbReference>
<reference evidence="2" key="1">
    <citation type="journal article" date="2016" name="Sci. Rep.">
        <title>Molecular characterization of firefly nuptial gifts: a multi-omics approach sheds light on postcopulatory sexual selection.</title>
        <authorList>
            <person name="Al-Wathiqui N."/>
            <person name="Fallon T.R."/>
            <person name="South A."/>
            <person name="Weng J.K."/>
            <person name="Lewis S.M."/>
        </authorList>
    </citation>
    <scope>NUCLEOTIDE SEQUENCE</scope>
</reference>
<feature type="compositionally biased region" description="Low complexity" evidence="1">
    <location>
        <begin position="28"/>
        <end position="39"/>
    </location>
</feature>
<feature type="compositionally biased region" description="Acidic residues" evidence="1">
    <location>
        <begin position="109"/>
        <end position="124"/>
    </location>
</feature>
<dbReference type="PANTHER" id="PTHR33053">
    <property type="entry name" value="PROTEIN, PUTATIVE-RELATED"/>
    <property type="match status" value="1"/>
</dbReference>
<dbReference type="AlphaFoldDB" id="A0A1Y1MXE1"/>
<evidence type="ECO:0008006" key="3">
    <source>
        <dbReference type="Google" id="ProtNLM"/>
    </source>
</evidence>
<accession>A0A1Y1MXE1</accession>
<protein>
    <recommendedName>
        <fullName evidence="3">Transposase domain-containing protein</fullName>
    </recommendedName>
</protein>
<organism evidence="2">
    <name type="scientific">Photinus pyralis</name>
    <name type="common">Common eastern firefly</name>
    <name type="synonym">Lampyris pyralis</name>
    <dbReference type="NCBI Taxonomy" id="7054"/>
    <lineage>
        <taxon>Eukaryota</taxon>
        <taxon>Metazoa</taxon>
        <taxon>Ecdysozoa</taxon>
        <taxon>Arthropoda</taxon>
        <taxon>Hexapoda</taxon>
        <taxon>Insecta</taxon>
        <taxon>Pterygota</taxon>
        <taxon>Neoptera</taxon>
        <taxon>Endopterygota</taxon>
        <taxon>Coleoptera</taxon>
        <taxon>Polyphaga</taxon>
        <taxon>Elateriformia</taxon>
        <taxon>Elateroidea</taxon>
        <taxon>Lampyridae</taxon>
        <taxon>Lampyrinae</taxon>
        <taxon>Photinus</taxon>
    </lineage>
</organism>
<feature type="region of interest" description="Disordered" evidence="1">
    <location>
        <begin position="1"/>
        <end position="70"/>
    </location>
</feature>
<feature type="compositionally biased region" description="Basic residues" evidence="1">
    <location>
        <begin position="1"/>
        <end position="11"/>
    </location>
</feature>
<evidence type="ECO:0000256" key="1">
    <source>
        <dbReference type="SAM" id="MobiDB-lite"/>
    </source>
</evidence>
<evidence type="ECO:0000313" key="2">
    <source>
        <dbReference type="EMBL" id="JAV90314.1"/>
    </source>
</evidence>
<name>A0A1Y1MXE1_PHOPY</name>